<evidence type="ECO:0000313" key="1">
    <source>
        <dbReference type="EMBL" id="RHN16224.1"/>
    </source>
</evidence>
<reference evidence="1 2" key="1">
    <citation type="submission" date="2018-08" db="EMBL/GenBank/DDBJ databases">
        <title>A genome reference for cultivated species of the human gut microbiota.</title>
        <authorList>
            <person name="Zou Y."/>
            <person name="Xue W."/>
            <person name="Luo G."/>
        </authorList>
    </citation>
    <scope>NUCLEOTIDE SEQUENCE [LARGE SCALE GENOMIC DNA]</scope>
    <source>
        <strain evidence="1 2">AF31-17AC</strain>
    </source>
</reference>
<organism evidence="1 2">
    <name type="scientific">Anaerobutyricum hallii</name>
    <dbReference type="NCBI Taxonomy" id="39488"/>
    <lineage>
        <taxon>Bacteria</taxon>
        <taxon>Bacillati</taxon>
        <taxon>Bacillota</taxon>
        <taxon>Clostridia</taxon>
        <taxon>Lachnospirales</taxon>
        <taxon>Lachnospiraceae</taxon>
        <taxon>Anaerobutyricum</taxon>
    </lineage>
</organism>
<evidence type="ECO:0000313" key="2">
    <source>
        <dbReference type="Proteomes" id="UP000283700"/>
    </source>
</evidence>
<dbReference type="AlphaFoldDB" id="A0A415UDS4"/>
<name>A0A415UDS4_9FIRM</name>
<gene>
    <name evidence="1" type="ORF">DWZ29_03310</name>
</gene>
<dbReference type="Proteomes" id="UP000283700">
    <property type="component" value="Unassembled WGS sequence"/>
</dbReference>
<accession>A0A415UDS4</accession>
<protein>
    <submittedName>
        <fullName evidence="1">Uncharacterized protein</fullName>
    </submittedName>
</protein>
<comment type="caution">
    <text evidence="1">The sequence shown here is derived from an EMBL/GenBank/DDBJ whole genome shotgun (WGS) entry which is preliminary data.</text>
</comment>
<sequence>MSYWSFVHGTVTVLPFGRTQAEKRYLLDTVLDHLPKVTGSEGDMNIYCIQKNGYSESCSYTEFGEQKPFETLSTKMQSEYILVVDGNLRDRKFAQAYREFIKWLVRLSKRLGVEEVLVEIKDHAKYSLIQNRNQGNNGEPFSEIFEMVSWVEKEESNWCEYLLWEESEESNYPLMLEERYCRKKKGKELK</sequence>
<proteinExistence type="predicted"/>
<dbReference type="EMBL" id="QRQO01000006">
    <property type="protein sequence ID" value="RHN16224.1"/>
    <property type="molecule type" value="Genomic_DNA"/>
</dbReference>